<evidence type="ECO:0000256" key="4">
    <source>
        <dbReference type="ARBA" id="ARBA00022553"/>
    </source>
</evidence>
<proteinExistence type="predicted"/>
<evidence type="ECO:0000256" key="10">
    <source>
        <dbReference type="ARBA" id="ARBA00022989"/>
    </source>
</evidence>
<dbReference type="PANTHER" id="PTHR45436:SF14">
    <property type="entry name" value="SENSOR PROTEIN QSEC"/>
    <property type="match status" value="1"/>
</dbReference>
<dbReference type="FunFam" id="1.10.287.130:FF:000035">
    <property type="entry name" value="Two-component sensor histidine kinase"/>
    <property type="match status" value="1"/>
</dbReference>
<keyword evidence="12 13" id="KW-0472">Membrane</keyword>
<dbReference type="Gene3D" id="1.20.5.1040">
    <property type="entry name" value="Sensor protein qsec"/>
    <property type="match status" value="1"/>
</dbReference>
<feature type="domain" description="Histidine kinase" evidence="14">
    <location>
        <begin position="232"/>
        <end position="445"/>
    </location>
</feature>
<dbReference type="EMBL" id="BMHV01000032">
    <property type="protein sequence ID" value="GGF74347.1"/>
    <property type="molecule type" value="Genomic_DNA"/>
</dbReference>
<dbReference type="Pfam" id="PF08521">
    <property type="entry name" value="2CSK_N"/>
    <property type="match status" value="1"/>
</dbReference>
<accession>A0A917C7L3</accession>
<dbReference type="SMART" id="SM00387">
    <property type="entry name" value="HATPase_c"/>
    <property type="match status" value="1"/>
</dbReference>
<comment type="subcellular location">
    <subcellularLocation>
        <location evidence="2">Membrane</location>
        <topology evidence="2">Multi-pass membrane protein</topology>
    </subcellularLocation>
</comment>
<keyword evidence="8 15" id="KW-0418">Kinase</keyword>
<evidence type="ECO:0000256" key="5">
    <source>
        <dbReference type="ARBA" id="ARBA00022679"/>
    </source>
</evidence>
<dbReference type="CDD" id="cd00082">
    <property type="entry name" value="HisKA"/>
    <property type="match status" value="1"/>
</dbReference>
<reference evidence="15" key="1">
    <citation type="journal article" date="2014" name="Int. J. Syst. Evol. Microbiol.">
        <title>Complete genome sequence of Corynebacterium casei LMG S-19264T (=DSM 44701T), isolated from a smear-ripened cheese.</title>
        <authorList>
            <consortium name="US DOE Joint Genome Institute (JGI-PGF)"/>
            <person name="Walter F."/>
            <person name="Albersmeier A."/>
            <person name="Kalinowski J."/>
            <person name="Ruckert C."/>
        </authorList>
    </citation>
    <scope>NUCLEOTIDE SEQUENCE</scope>
    <source>
        <strain evidence="15">CGMCC 1.15254</strain>
    </source>
</reference>
<keyword evidence="10 13" id="KW-1133">Transmembrane helix</keyword>
<dbReference type="InterPro" id="IPR003661">
    <property type="entry name" value="HisK_dim/P_dom"/>
</dbReference>
<dbReference type="InterPro" id="IPR003594">
    <property type="entry name" value="HATPase_dom"/>
</dbReference>
<name>A0A917C7L3_9PROT</name>
<evidence type="ECO:0000256" key="1">
    <source>
        <dbReference type="ARBA" id="ARBA00000085"/>
    </source>
</evidence>
<evidence type="ECO:0000256" key="3">
    <source>
        <dbReference type="ARBA" id="ARBA00012438"/>
    </source>
</evidence>
<dbReference type="PROSITE" id="PS50109">
    <property type="entry name" value="HIS_KIN"/>
    <property type="match status" value="1"/>
</dbReference>
<dbReference type="GO" id="GO:0000155">
    <property type="term" value="F:phosphorelay sensor kinase activity"/>
    <property type="evidence" value="ECO:0007669"/>
    <property type="project" value="InterPro"/>
</dbReference>
<dbReference type="GO" id="GO:0005524">
    <property type="term" value="F:ATP binding"/>
    <property type="evidence" value="ECO:0007669"/>
    <property type="project" value="UniProtKB-KW"/>
</dbReference>
<dbReference type="AlphaFoldDB" id="A0A917C7L3"/>
<comment type="catalytic activity">
    <reaction evidence="1">
        <text>ATP + protein L-histidine = ADP + protein N-phospho-L-histidine.</text>
        <dbReference type="EC" id="2.7.13.3"/>
    </reaction>
</comment>
<keyword evidence="7" id="KW-0547">Nucleotide-binding</keyword>
<dbReference type="PANTHER" id="PTHR45436">
    <property type="entry name" value="SENSOR HISTIDINE KINASE YKOH"/>
    <property type="match status" value="1"/>
</dbReference>
<evidence type="ECO:0000313" key="16">
    <source>
        <dbReference type="Proteomes" id="UP000632498"/>
    </source>
</evidence>
<dbReference type="InterPro" id="IPR036097">
    <property type="entry name" value="HisK_dim/P_sf"/>
</dbReference>
<sequence length="445" mass="49989">MRRSLRQRLFFILAGSVVCAWLATALFSYFDTKKQIDQMLDASLVQAAELILVLMAELETGEVRAKTVFELPTNHAQMIAYRVWTADKHLLVASPNMPRITTDSWQKGFSNKVIENENWRFYGIENHHGVHVEVGQRYDFRSTFAKNVATHLFHPVWFAIPLLAILIWLSVSWGVAPLKVVTKNVMKRSADDLAPLNTRNVPSEIMPLIEALNGLFSKIGKLLEKERRFTADASHELRTPLAAIRTHTQVAQQARNEKERMDALDRIKEGTDRAVRLIEQLLVLARLDHQNIFGAQEKVNLSDVVIQAVLSENTHSMEKNIDLGFSKRTDEEAIVVGNADLLMILVRNILNNAICYTPEGGTVDVSIEKSDECINLRILDTGPGIPEERRKRVFDRFYRIEGSGENGCGLGLSIVLRIAEMHGASVHLTDNPTGQGLCLVVAFSS</sequence>
<dbReference type="Proteomes" id="UP000632498">
    <property type="component" value="Unassembled WGS sequence"/>
</dbReference>
<dbReference type="InterPro" id="IPR036890">
    <property type="entry name" value="HATPase_C_sf"/>
</dbReference>
<keyword evidence="4" id="KW-0597">Phosphoprotein</keyword>
<dbReference type="InterPro" id="IPR004358">
    <property type="entry name" value="Sig_transdc_His_kin-like_C"/>
</dbReference>
<organism evidence="15 16">
    <name type="scientific">Terasakiella brassicae</name>
    <dbReference type="NCBI Taxonomy" id="1634917"/>
    <lineage>
        <taxon>Bacteria</taxon>
        <taxon>Pseudomonadati</taxon>
        <taxon>Pseudomonadota</taxon>
        <taxon>Alphaproteobacteria</taxon>
        <taxon>Rhodospirillales</taxon>
        <taxon>Terasakiellaceae</taxon>
        <taxon>Terasakiella</taxon>
    </lineage>
</organism>
<dbReference type="InterPro" id="IPR050428">
    <property type="entry name" value="TCS_sensor_his_kinase"/>
</dbReference>
<reference evidence="15" key="2">
    <citation type="submission" date="2020-09" db="EMBL/GenBank/DDBJ databases">
        <authorList>
            <person name="Sun Q."/>
            <person name="Zhou Y."/>
        </authorList>
    </citation>
    <scope>NUCLEOTIDE SEQUENCE</scope>
    <source>
        <strain evidence="15">CGMCC 1.15254</strain>
    </source>
</reference>
<keyword evidence="9" id="KW-0067">ATP-binding</keyword>
<protein>
    <recommendedName>
        <fullName evidence="3">histidine kinase</fullName>
        <ecNumber evidence="3">2.7.13.3</ecNumber>
    </recommendedName>
</protein>
<evidence type="ECO:0000256" key="8">
    <source>
        <dbReference type="ARBA" id="ARBA00022777"/>
    </source>
</evidence>
<keyword evidence="6 13" id="KW-0812">Transmembrane</keyword>
<dbReference type="Pfam" id="PF02518">
    <property type="entry name" value="HATPase_c"/>
    <property type="match status" value="1"/>
</dbReference>
<evidence type="ECO:0000313" key="15">
    <source>
        <dbReference type="EMBL" id="GGF74347.1"/>
    </source>
</evidence>
<dbReference type="InterPro" id="IPR013727">
    <property type="entry name" value="2CSK_N"/>
</dbReference>
<dbReference type="Gene3D" id="3.30.565.10">
    <property type="entry name" value="Histidine kinase-like ATPase, C-terminal domain"/>
    <property type="match status" value="1"/>
</dbReference>
<evidence type="ECO:0000256" key="13">
    <source>
        <dbReference type="SAM" id="Phobius"/>
    </source>
</evidence>
<evidence type="ECO:0000256" key="6">
    <source>
        <dbReference type="ARBA" id="ARBA00022692"/>
    </source>
</evidence>
<keyword evidence="16" id="KW-1185">Reference proteome</keyword>
<keyword evidence="11" id="KW-0902">Two-component regulatory system</keyword>
<evidence type="ECO:0000259" key="14">
    <source>
        <dbReference type="PROSITE" id="PS50109"/>
    </source>
</evidence>
<evidence type="ECO:0000256" key="2">
    <source>
        <dbReference type="ARBA" id="ARBA00004141"/>
    </source>
</evidence>
<comment type="caution">
    <text evidence="15">The sequence shown here is derived from an EMBL/GenBank/DDBJ whole genome shotgun (WGS) entry which is preliminary data.</text>
</comment>
<dbReference type="Gene3D" id="1.10.287.130">
    <property type="match status" value="1"/>
</dbReference>
<dbReference type="RefSeq" id="WP_188666824.1">
    <property type="nucleotide sequence ID" value="NZ_BMHV01000032.1"/>
</dbReference>
<dbReference type="SUPFAM" id="SSF55874">
    <property type="entry name" value="ATPase domain of HSP90 chaperone/DNA topoisomerase II/histidine kinase"/>
    <property type="match status" value="1"/>
</dbReference>
<dbReference type="PRINTS" id="PR00344">
    <property type="entry name" value="BCTRLSENSOR"/>
</dbReference>
<dbReference type="Pfam" id="PF00512">
    <property type="entry name" value="HisKA"/>
    <property type="match status" value="1"/>
</dbReference>
<evidence type="ECO:0000256" key="12">
    <source>
        <dbReference type="ARBA" id="ARBA00023136"/>
    </source>
</evidence>
<keyword evidence="5" id="KW-0808">Transferase</keyword>
<dbReference type="SUPFAM" id="SSF47384">
    <property type="entry name" value="Homodimeric domain of signal transducing histidine kinase"/>
    <property type="match status" value="1"/>
</dbReference>
<dbReference type="SMART" id="SM00388">
    <property type="entry name" value="HisKA"/>
    <property type="match status" value="1"/>
</dbReference>
<dbReference type="InterPro" id="IPR005467">
    <property type="entry name" value="His_kinase_dom"/>
</dbReference>
<gene>
    <name evidence="15" type="ORF">GCM10011332_30560</name>
</gene>
<evidence type="ECO:0000256" key="11">
    <source>
        <dbReference type="ARBA" id="ARBA00023012"/>
    </source>
</evidence>
<feature type="transmembrane region" description="Helical" evidence="13">
    <location>
        <begin position="156"/>
        <end position="178"/>
    </location>
</feature>
<evidence type="ECO:0000256" key="7">
    <source>
        <dbReference type="ARBA" id="ARBA00022741"/>
    </source>
</evidence>
<dbReference type="EC" id="2.7.13.3" evidence="3"/>
<evidence type="ECO:0000256" key="9">
    <source>
        <dbReference type="ARBA" id="ARBA00022840"/>
    </source>
</evidence>
<dbReference type="GO" id="GO:0005886">
    <property type="term" value="C:plasma membrane"/>
    <property type="evidence" value="ECO:0007669"/>
    <property type="project" value="TreeGrafter"/>
</dbReference>